<evidence type="ECO:0000256" key="6">
    <source>
        <dbReference type="ARBA" id="ARBA00022839"/>
    </source>
</evidence>
<accession>A0A0C3B731</accession>
<comment type="similarity">
    <text evidence="2">Belongs to the tyrosyl-DNA phosphodiesterase family.</text>
</comment>
<keyword evidence="8" id="KW-0539">Nucleus</keyword>
<dbReference type="CDD" id="cd09122">
    <property type="entry name" value="PLDc_Tdp1_1"/>
    <property type="match status" value="1"/>
</dbReference>
<reference evidence="13" key="2">
    <citation type="submission" date="2015-01" db="EMBL/GenBank/DDBJ databases">
        <title>Evolutionary Origins and Diversification of the Mycorrhizal Mutualists.</title>
        <authorList>
            <consortium name="DOE Joint Genome Institute"/>
            <consortium name="Mycorrhizal Genomics Consortium"/>
            <person name="Kohler A."/>
            <person name="Kuo A."/>
            <person name="Nagy L.G."/>
            <person name="Floudas D."/>
            <person name="Copeland A."/>
            <person name="Barry K.W."/>
            <person name="Cichocki N."/>
            <person name="Veneault-Fourrey C."/>
            <person name="LaButti K."/>
            <person name="Lindquist E.A."/>
            <person name="Lipzen A."/>
            <person name="Lundell T."/>
            <person name="Morin E."/>
            <person name="Murat C."/>
            <person name="Riley R."/>
            <person name="Ohm R."/>
            <person name="Sun H."/>
            <person name="Tunlid A."/>
            <person name="Henrissat B."/>
            <person name="Grigoriev I.V."/>
            <person name="Hibbett D.S."/>
            <person name="Martin F."/>
        </authorList>
    </citation>
    <scope>NUCLEOTIDE SEQUENCE [LARGE SCALE GENOMIC DNA]</scope>
    <source>
        <strain evidence="13">F 1598</strain>
    </source>
</reference>
<keyword evidence="13" id="KW-1185">Reference proteome</keyword>
<keyword evidence="4" id="KW-0227">DNA damage</keyword>
<protein>
    <recommendedName>
        <fullName evidence="14">PLD phosphodiesterase domain-containing protein</fullName>
    </recommendedName>
</protein>
<feature type="compositionally biased region" description="Polar residues" evidence="11">
    <location>
        <begin position="56"/>
        <end position="73"/>
    </location>
</feature>
<dbReference type="Gene3D" id="3.30.870.10">
    <property type="entry name" value="Endonuclease Chain A"/>
    <property type="match status" value="2"/>
</dbReference>
<evidence type="ECO:0000256" key="10">
    <source>
        <dbReference type="PIRSR" id="PIRSR610347-2"/>
    </source>
</evidence>
<dbReference type="CDD" id="cd09123">
    <property type="entry name" value="PLDc_Tdp1_2"/>
    <property type="match status" value="1"/>
</dbReference>
<dbReference type="SMART" id="SM00726">
    <property type="entry name" value="UIM"/>
    <property type="match status" value="2"/>
</dbReference>
<dbReference type="InterPro" id="IPR010347">
    <property type="entry name" value="Tdp1"/>
</dbReference>
<name>A0A0C3B731_PILCF</name>
<dbReference type="HOGENOM" id="CLU_007773_3_0_1"/>
<evidence type="ECO:0000256" key="8">
    <source>
        <dbReference type="ARBA" id="ARBA00023242"/>
    </source>
</evidence>
<gene>
    <name evidence="12" type="ORF">PILCRDRAFT_820979</name>
</gene>
<dbReference type="STRING" id="765440.A0A0C3B731"/>
<dbReference type="PANTHER" id="PTHR12415:SF0">
    <property type="entry name" value="TYROSYL-DNA PHOSPHODIESTERASE 1"/>
    <property type="match status" value="1"/>
</dbReference>
<evidence type="ECO:0008006" key="14">
    <source>
        <dbReference type="Google" id="ProtNLM"/>
    </source>
</evidence>
<organism evidence="12 13">
    <name type="scientific">Piloderma croceum (strain F 1598)</name>
    <dbReference type="NCBI Taxonomy" id="765440"/>
    <lineage>
        <taxon>Eukaryota</taxon>
        <taxon>Fungi</taxon>
        <taxon>Dikarya</taxon>
        <taxon>Basidiomycota</taxon>
        <taxon>Agaricomycotina</taxon>
        <taxon>Agaricomycetes</taxon>
        <taxon>Agaricomycetidae</taxon>
        <taxon>Atheliales</taxon>
        <taxon>Atheliaceae</taxon>
        <taxon>Piloderma</taxon>
    </lineage>
</organism>
<dbReference type="GO" id="GO:0005634">
    <property type="term" value="C:nucleus"/>
    <property type="evidence" value="ECO:0007669"/>
    <property type="project" value="UniProtKB-SubCell"/>
</dbReference>
<dbReference type="EMBL" id="KN832996">
    <property type="protein sequence ID" value="KIM82068.1"/>
    <property type="molecule type" value="Genomic_DNA"/>
</dbReference>
<dbReference type="AlphaFoldDB" id="A0A0C3B731"/>
<evidence type="ECO:0000256" key="2">
    <source>
        <dbReference type="ARBA" id="ARBA00010205"/>
    </source>
</evidence>
<dbReference type="GO" id="GO:0004527">
    <property type="term" value="F:exonuclease activity"/>
    <property type="evidence" value="ECO:0007669"/>
    <property type="project" value="UniProtKB-KW"/>
</dbReference>
<dbReference type="PANTHER" id="PTHR12415">
    <property type="entry name" value="TYROSYL-DNA PHOSPHODIESTERASE 1"/>
    <property type="match status" value="1"/>
</dbReference>
<evidence type="ECO:0000256" key="4">
    <source>
        <dbReference type="ARBA" id="ARBA00022763"/>
    </source>
</evidence>
<feature type="active site" description="Nucleophile" evidence="9">
    <location>
        <position position="251"/>
    </location>
</feature>
<evidence type="ECO:0000256" key="3">
    <source>
        <dbReference type="ARBA" id="ARBA00022722"/>
    </source>
</evidence>
<dbReference type="GO" id="GO:0017005">
    <property type="term" value="F:3'-tyrosyl-DNA phosphodiesterase activity"/>
    <property type="evidence" value="ECO:0007669"/>
    <property type="project" value="TreeGrafter"/>
</dbReference>
<keyword evidence="6" id="KW-0269">Exonuclease</keyword>
<proteinExistence type="inferred from homology"/>
<feature type="active site" description="Proton donor/acceptor" evidence="9">
    <location>
        <position position="497"/>
    </location>
</feature>
<reference evidence="12 13" key="1">
    <citation type="submission" date="2014-04" db="EMBL/GenBank/DDBJ databases">
        <authorList>
            <consortium name="DOE Joint Genome Institute"/>
            <person name="Kuo A."/>
            <person name="Tarkka M."/>
            <person name="Buscot F."/>
            <person name="Kohler A."/>
            <person name="Nagy L.G."/>
            <person name="Floudas D."/>
            <person name="Copeland A."/>
            <person name="Barry K.W."/>
            <person name="Cichocki N."/>
            <person name="Veneault-Fourrey C."/>
            <person name="LaButti K."/>
            <person name="Lindquist E.A."/>
            <person name="Lipzen A."/>
            <person name="Lundell T."/>
            <person name="Morin E."/>
            <person name="Murat C."/>
            <person name="Sun H."/>
            <person name="Tunlid A."/>
            <person name="Henrissat B."/>
            <person name="Grigoriev I.V."/>
            <person name="Hibbett D.S."/>
            <person name="Martin F."/>
            <person name="Nordberg H.P."/>
            <person name="Cantor M.N."/>
            <person name="Hua S.X."/>
        </authorList>
    </citation>
    <scope>NUCLEOTIDE SEQUENCE [LARGE SCALE GENOMIC DNA]</scope>
    <source>
        <strain evidence="12 13">F 1598</strain>
    </source>
</reference>
<feature type="compositionally biased region" description="Acidic residues" evidence="11">
    <location>
        <begin position="29"/>
        <end position="40"/>
    </location>
</feature>
<dbReference type="SUPFAM" id="SSF56024">
    <property type="entry name" value="Phospholipase D/nuclease"/>
    <property type="match status" value="2"/>
</dbReference>
<sequence>MSDEEFERAIALSLQEAARAKASPILISDDEYEEEADDDAEFQRELQRAIEASKAEGSSSTARGDSSKSTQPRAQEVEPATSTFLSERALMEKERLERQKRLRSDTSFDDKEKAASSKRPHLSETRTDGKSKASVAASGSFDGPSAPKTPTIDPIFWEGEVRQVANRHAEPRKDGRPTFRLTEVLGKKSDISFTILSSYSLALSWIYEFFDRDTQVIMVAHDAARPEAMHNVFPNWVRTVPKLHNGRGCMHMKFMLIFYKTGRLRVVISTANLVDIDWRDIENTVWLQDLPLRPSPIPHDPKVIDDFPAMMQHVLQMTNVRPALAALRSERSDVPIKAIEDLRTRWDWSKVKAELVPSIAGRHEGWPRVLLTGHCRLMRAVRNMGMRTGKGKGKNVSLEYQGSSIGTYSTQWMNEFHWSARGESAEDWLDVKRAHREKLPYPPVKVIFPSLKTVRATVLGEPGGGTMFCSPNQWRAPKFPRDKFYDSKSKAGGVLMHSKMIIAIILDEGLVGGKGKGKADYDSDTDTDTDMEDDDVIEVKDEKVGWVYIGSHNFTPSAWGNLSGSSFNPVLNVTNYELGVVFPLKDDDHVDKTACWERPPKKYVLGDDVPWMQDDSEILQQLRAES</sequence>
<evidence type="ECO:0000256" key="7">
    <source>
        <dbReference type="ARBA" id="ARBA00023204"/>
    </source>
</evidence>
<feature type="compositionally biased region" description="Basic and acidic residues" evidence="11">
    <location>
        <begin position="89"/>
        <end position="131"/>
    </location>
</feature>
<keyword evidence="5" id="KW-0378">Hydrolase</keyword>
<dbReference type="OrthoDB" id="47785at2759"/>
<comment type="subcellular location">
    <subcellularLocation>
        <location evidence="1">Nucleus</location>
    </subcellularLocation>
</comment>
<evidence type="ECO:0000313" key="13">
    <source>
        <dbReference type="Proteomes" id="UP000054166"/>
    </source>
</evidence>
<feature type="binding site" evidence="10">
    <location>
        <position position="253"/>
    </location>
    <ligand>
        <name>substrate</name>
    </ligand>
</feature>
<dbReference type="InterPro" id="IPR003903">
    <property type="entry name" value="UIM_dom"/>
</dbReference>
<feature type="compositionally biased region" description="Basic and acidic residues" evidence="11">
    <location>
        <begin position="41"/>
        <end position="54"/>
    </location>
</feature>
<dbReference type="GO" id="GO:0003697">
    <property type="term" value="F:single-stranded DNA binding"/>
    <property type="evidence" value="ECO:0007669"/>
    <property type="project" value="TreeGrafter"/>
</dbReference>
<dbReference type="InParanoid" id="A0A0C3B731"/>
<dbReference type="GO" id="GO:0003690">
    <property type="term" value="F:double-stranded DNA binding"/>
    <property type="evidence" value="ECO:0007669"/>
    <property type="project" value="TreeGrafter"/>
</dbReference>
<evidence type="ECO:0000256" key="11">
    <source>
        <dbReference type="SAM" id="MobiDB-lite"/>
    </source>
</evidence>
<keyword evidence="3" id="KW-0540">Nuclease</keyword>
<dbReference type="Proteomes" id="UP000054166">
    <property type="component" value="Unassembled WGS sequence"/>
</dbReference>
<feature type="region of interest" description="Disordered" evidence="11">
    <location>
        <begin position="29"/>
        <end position="151"/>
    </location>
</feature>
<feature type="binding site" evidence="10">
    <location>
        <position position="499"/>
    </location>
    <ligand>
        <name>substrate</name>
    </ligand>
</feature>
<evidence type="ECO:0000256" key="1">
    <source>
        <dbReference type="ARBA" id="ARBA00004123"/>
    </source>
</evidence>
<evidence type="ECO:0000313" key="12">
    <source>
        <dbReference type="EMBL" id="KIM82068.1"/>
    </source>
</evidence>
<keyword evidence="7" id="KW-0234">DNA repair</keyword>
<evidence type="ECO:0000256" key="5">
    <source>
        <dbReference type="ARBA" id="ARBA00022801"/>
    </source>
</evidence>
<evidence type="ECO:0000256" key="9">
    <source>
        <dbReference type="PIRSR" id="PIRSR610347-1"/>
    </source>
</evidence>
<dbReference type="GO" id="GO:0006281">
    <property type="term" value="P:DNA repair"/>
    <property type="evidence" value="ECO:0007669"/>
    <property type="project" value="UniProtKB-KW"/>
</dbReference>
<dbReference type="Pfam" id="PF06087">
    <property type="entry name" value="Tyr-DNA_phospho"/>
    <property type="match status" value="1"/>
</dbReference>